<accession>A0A1W2APB1</accession>
<sequence>MVVVLDTCVYLRLAKRIRPFLGKEFGQKNYVLKVLQVVEKEVKRNSTLSFKNPWFDENEFFVERDSHSMRMSPQEKIDMSLIRSIFNGYILEHLNEFMIGGRSPPGSADCEVLAFASIRNAIVVTDDIGLHQLAIAFKIPVWHGYELLSKLFAAKVVDSNLIREIFDALERNKDLTQTWEEAKYSKFKKVFGNKKEAL</sequence>
<dbReference type="RefSeq" id="WP_143736153.1">
    <property type="nucleotide sequence ID" value="NZ_FWXJ01000009.1"/>
</dbReference>
<evidence type="ECO:0000313" key="2">
    <source>
        <dbReference type="Proteomes" id="UP000192708"/>
    </source>
</evidence>
<reference evidence="1 2" key="1">
    <citation type="submission" date="2017-04" db="EMBL/GenBank/DDBJ databases">
        <authorList>
            <person name="Afonso C.L."/>
            <person name="Miller P.J."/>
            <person name="Scott M.A."/>
            <person name="Spackman E."/>
            <person name="Goraichik I."/>
            <person name="Dimitrov K.M."/>
            <person name="Suarez D.L."/>
            <person name="Swayne D.E."/>
        </authorList>
    </citation>
    <scope>NUCLEOTIDE SEQUENCE [LARGE SCALE GENOMIC DNA]</scope>
    <source>
        <strain evidence="1 2">VK13</strain>
    </source>
</reference>
<evidence type="ECO:0000313" key="1">
    <source>
        <dbReference type="EMBL" id="SMC62370.1"/>
    </source>
</evidence>
<gene>
    <name evidence="1" type="ORF">SAMN06296008_109115</name>
</gene>
<protein>
    <recommendedName>
        <fullName evidence="3">PIN domain-containing protein</fullName>
    </recommendedName>
</protein>
<evidence type="ECO:0008006" key="3">
    <source>
        <dbReference type="Google" id="ProtNLM"/>
    </source>
</evidence>
<dbReference type="STRING" id="1938817.SAMN06296008_109115"/>
<organism evidence="1 2">
    <name type="scientific">Polynucleobacter kasalickyi</name>
    <dbReference type="NCBI Taxonomy" id="1938817"/>
    <lineage>
        <taxon>Bacteria</taxon>
        <taxon>Pseudomonadati</taxon>
        <taxon>Pseudomonadota</taxon>
        <taxon>Betaproteobacteria</taxon>
        <taxon>Burkholderiales</taxon>
        <taxon>Burkholderiaceae</taxon>
        <taxon>Polynucleobacter</taxon>
    </lineage>
</organism>
<dbReference type="OrthoDB" id="6945155at2"/>
<dbReference type="AlphaFoldDB" id="A0A1W2APB1"/>
<proteinExistence type="predicted"/>
<dbReference type="SUPFAM" id="SSF88723">
    <property type="entry name" value="PIN domain-like"/>
    <property type="match status" value="1"/>
</dbReference>
<dbReference type="EMBL" id="FWXJ01000009">
    <property type="protein sequence ID" value="SMC62370.1"/>
    <property type="molecule type" value="Genomic_DNA"/>
</dbReference>
<name>A0A1W2APB1_9BURK</name>
<dbReference type="Proteomes" id="UP000192708">
    <property type="component" value="Unassembled WGS sequence"/>
</dbReference>
<keyword evidence="2" id="KW-1185">Reference proteome</keyword>
<dbReference type="InterPro" id="IPR029060">
    <property type="entry name" value="PIN-like_dom_sf"/>
</dbReference>